<dbReference type="GO" id="GO:0006892">
    <property type="term" value="P:post-Golgi vesicle-mediated transport"/>
    <property type="evidence" value="ECO:0007669"/>
    <property type="project" value="TreeGrafter"/>
</dbReference>
<dbReference type="SUPFAM" id="SSF110296">
    <property type="entry name" value="Oligoxyloglucan reducing end-specific cellobiohydrolase"/>
    <property type="match status" value="1"/>
</dbReference>
<organism evidence="10">
    <name type="scientific">Tetraselmis chuii</name>
    <dbReference type="NCBI Taxonomy" id="63592"/>
    <lineage>
        <taxon>Eukaryota</taxon>
        <taxon>Viridiplantae</taxon>
        <taxon>Chlorophyta</taxon>
        <taxon>core chlorophytes</taxon>
        <taxon>Chlorodendrophyceae</taxon>
        <taxon>Chlorodendrales</taxon>
        <taxon>Chlorodendraceae</taxon>
        <taxon>Tetraselmis</taxon>
    </lineage>
</organism>
<evidence type="ECO:0000256" key="6">
    <source>
        <dbReference type="ARBA" id="ARBA00023180"/>
    </source>
</evidence>
<dbReference type="InterPro" id="IPR031778">
    <property type="entry name" value="Sortilin_N"/>
</dbReference>
<dbReference type="InterPro" id="IPR031777">
    <property type="entry name" value="Sortilin_C"/>
</dbReference>
<dbReference type="PANTHER" id="PTHR12106">
    <property type="entry name" value="SORTILIN RELATED"/>
    <property type="match status" value="1"/>
</dbReference>
<dbReference type="InterPro" id="IPR050310">
    <property type="entry name" value="VPS10-sortilin"/>
</dbReference>
<dbReference type="Gene3D" id="2.10.70.80">
    <property type="match status" value="1"/>
</dbReference>
<keyword evidence="7" id="KW-0812">Transmembrane</keyword>
<evidence type="ECO:0000256" key="4">
    <source>
        <dbReference type="ARBA" id="ARBA00022737"/>
    </source>
</evidence>
<dbReference type="InterPro" id="IPR036278">
    <property type="entry name" value="Sialidase_sf"/>
</dbReference>
<dbReference type="EMBL" id="HBGG01006585">
    <property type="protein sequence ID" value="CAD9200986.1"/>
    <property type="molecule type" value="Transcribed_RNA"/>
</dbReference>
<dbReference type="PANTHER" id="PTHR12106:SF27">
    <property type="entry name" value="SORTILIN-RELATED RECEPTOR"/>
    <property type="match status" value="1"/>
</dbReference>
<keyword evidence="6" id="KW-0325">Glycoprotein</keyword>
<evidence type="ECO:0000256" key="8">
    <source>
        <dbReference type="SAM" id="SignalP"/>
    </source>
</evidence>
<dbReference type="GO" id="GO:0005794">
    <property type="term" value="C:Golgi apparatus"/>
    <property type="evidence" value="ECO:0007669"/>
    <property type="project" value="TreeGrafter"/>
</dbReference>
<evidence type="ECO:0000256" key="3">
    <source>
        <dbReference type="ARBA" id="ARBA00022729"/>
    </source>
</evidence>
<evidence type="ECO:0000313" key="10">
    <source>
        <dbReference type="EMBL" id="CAD9200986.1"/>
    </source>
</evidence>
<evidence type="ECO:0000259" key="9">
    <source>
        <dbReference type="SMART" id="SM00602"/>
    </source>
</evidence>
<keyword evidence="7" id="KW-1133">Transmembrane helix</keyword>
<dbReference type="Pfam" id="PF15901">
    <property type="entry name" value="Sortilin_C"/>
    <property type="match status" value="1"/>
</dbReference>
<sequence length="902" mass="101007">MRRDGVLRGALVQLLVLAPLLAAGSVDRDRSAINQDEKCSPLKQTHQVQPVEVGSQVLDLRWVVSQEHDKEVDKVVLALTEGQNGHFGGHLYRSEDYGRAGTWEKINDELKEALDQIEQSSISEDEHELGILEMHFLPERPRHVLLQGNDKFHWFTGDFGRTFSTVKSPGNVPGSLVSFKLHPNNPEYLLALVRAVECTTYNSDKCSTDLYVSTDFGKNWASMITNSKGRVTAFVDFEWGARMHPDPKVANYNAKTVFATVYETGDHAPHGYWDEKINFVRSDDFFTTPHETTVKCGNAFEILAEKIFLAVPSDCPYDSAGKSVPPAERGSGRNSVIYVSEDFGLNFAESCVPVKHLGDKSYELRETHDKHGVYVLIDHDEEEDIEAEAPVYNLYSSGFANATLFSLSLERVFSVDYYGTRLADWHRVEGIPGVFIANQLEIGAMTAQTMKQRNWADFVETLITFNGGGHWQHLQAPKSFRNPKCNLCKGSDSCALHLHGASSWVGGAQGRPSVYSHWSAPGVVMASGNTGNHLEFNPDLQCTWLSRDGGYSWEDVAHGMFIYEYGDHGGLLLLARHRNQGIPTDTLYYSHDQGGCWNSIKLNEAMYLENIRVEPQGASHIYVLHGEQCENDDRWSSQGFNCTYDDSSAARPRGIMYVIDFEDIKQWPHCQRDDYEHWSPPTPELCLLGHNFTYERRKRDSECFNPKQYDRPISSSICECGNEDLECEYGYFRSNYLEPCEKIGQIAEERVCPALDEGYHISSTHARFVHGDNCSHPHDVIPDYDDVKGNHHRHRGGSHFFGGLFITMVVVAALACVFFVWVRMFASEDVRDNVEDYCRNALLCCGSGCSLVGDCLGGLVSKLTGGRSSGSPADHFFRPLADNDMSSGDCNTSPLVLPGQNA</sequence>
<dbReference type="AlphaFoldDB" id="A0A7S1X0D4"/>
<name>A0A7S1X0D4_9CHLO</name>
<comment type="similarity">
    <text evidence="2">Belongs to the VPS10-related sortilin family.</text>
</comment>
<dbReference type="SMART" id="SM00602">
    <property type="entry name" value="VPS10"/>
    <property type="match status" value="1"/>
</dbReference>
<dbReference type="GO" id="GO:0016020">
    <property type="term" value="C:membrane"/>
    <property type="evidence" value="ECO:0007669"/>
    <property type="project" value="UniProtKB-SubCell"/>
</dbReference>
<keyword evidence="3 8" id="KW-0732">Signal</keyword>
<evidence type="ECO:0000256" key="5">
    <source>
        <dbReference type="ARBA" id="ARBA00023136"/>
    </source>
</evidence>
<dbReference type="Pfam" id="PF15902">
    <property type="entry name" value="Sortilin-Vps10"/>
    <property type="match status" value="1"/>
</dbReference>
<reference evidence="10" key="1">
    <citation type="submission" date="2021-01" db="EMBL/GenBank/DDBJ databases">
        <authorList>
            <person name="Corre E."/>
            <person name="Pelletier E."/>
            <person name="Niang G."/>
            <person name="Scheremetjew M."/>
            <person name="Finn R."/>
            <person name="Kale V."/>
            <person name="Holt S."/>
            <person name="Cochrane G."/>
            <person name="Meng A."/>
            <person name="Brown T."/>
            <person name="Cohen L."/>
        </authorList>
    </citation>
    <scope>NUCLEOTIDE SEQUENCE</scope>
    <source>
        <strain evidence="10">PLY429</strain>
    </source>
</reference>
<keyword evidence="5 7" id="KW-0472">Membrane</keyword>
<evidence type="ECO:0000256" key="7">
    <source>
        <dbReference type="SAM" id="Phobius"/>
    </source>
</evidence>
<feature type="transmembrane region" description="Helical" evidence="7">
    <location>
        <begin position="800"/>
        <end position="822"/>
    </location>
</feature>
<dbReference type="InterPro" id="IPR006581">
    <property type="entry name" value="VPS10"/>
</dbReference>
<dbReference type="SUPFAM" id="SSF50939">
    <property type="entry name" value="Sialidases"/>
    <property type="match status" value="1"/>
</dbReference>
<comment type="subcellular location">
    <subcellularLocation>
        <location evidence="1">Membrane</location>
    </subcellularLocation>
</comment>
<protein>
    <recommendedName>
        <fullName evidence="9">VPS10 domain-containing protein</fullName>
    </recommendedName>
</protein>
<keyword evidence="4" id="KW-0677">Repeat</keyword>
<dbReference type="InterPro" id="IPR015943">
    <property type="entry name" value="WD40/YVTN_repeat-like_dom_sf"/>
</dbReference>
<accession>A0A7S1X0D4</accession>
<feature type="domain" description="VPS10" evidence="9">
    <location>
        <begin position="73"/>
        <end position="801"/>
    </location>
</feature>
<evidence type="ECO:0000256" key="2">
    <source>
        <dbReference type="ARBA" id="ARBA00008251"/>
    </source>
</evidence>
<gene>
    <name evidence="10" type="ORF">TCHU04912_LOCUS3219</name>
</gene>
<feature type="chain" id="PRO_5030928474" description="VPS10 domain-containing protein" evidence="8">
    <location>
        <begin position="23"/>
        <end position="902"/>
    </location>
</feature>
<dbReference type="Gene3D" id="2.130.10.10">
    <property type="entry name" value="YVTN repeat-like/Quinoprotein amine dehydrogenase"/>
    <property type="match status" value="1"/>
</dbReference>
<evidence type="ECO:0000256" key="1">
    <source>
        <dbReference type="ARBA" id="ARBA00004370"/>
    </source>
</evidence>
<proteinExistence type="inferred from homology"/>
<feature type="signal peptide" evidence="8">
    <location>
        <begin position="1"/>
        <end position="22"/>
    </location>
</feature>